<feature type="domain" description="BTB" evidence="2">
    <location>
        <begin position="285"/>
        <end position="356"/>
    </location>
</feature>
<dbReference type="InterPro" id="IPR011333">
    <property type="entry name" value="SKP1/BTB/POZ_sf"/>
</dbReference>
<accession>A0ABM1M0F0</accession>
<dbReference type="Pfam" id="PF00651">
    <property type="entry name" value="BTB"/>
    <property type="match status" value="1"/>
</dbReference>
<feature type="compositionally biased region" description="Low complexity" evidence="1">
    <location>
        <begin position="452"/>
        <end position="465"/>
    </location>
</feature>
<proteinExistence type="predicted"/>
<evidence type="ECO:0000313" key="3">
    <source>
        <dbReference type="Proteomes" id="UP000695000"/>
    </source>
</evidence>
<dbReference type="GeneID" id="108556436"/>
<dbReference type="PANTHER" id="PTHR24413">
    <property type="entry name" value="SPECKLE-TYPE POZ PROTEIN"/>
    <property type="match status" value="1"/>
</dbReference>
<gene>
    <name evidence="4" type="primary">LOC108556436</name>
</gene>
<dbReference type="InterPro" id="IPR000210">
    <property type="entry name" value="BTB/POZ_dom"/>
</dbReference>
<organism evidence="3 4">
    <name type="scientific">Nicrophorus vespilloides</name>
    <name type="common">Boreal carrion beetle</name>
    <dbReference type="NCBI Taxonomy" id="110193"/>
    <lineage>
        <taxon>Eukaryota</taxon>
        <taxon>Metazoa</taxon>
        <taxon>Ecdysozoa</taxon>
        <taxon>Arthropoda</taxon>
        <taxon>Hexapoda</taxon>
        <taxon>Insecta</taxon>
        <taxon>Pterygota</taxon>
        <taxon>Neoptera</taxon>
        <taxon>Endopterygota</taxon>
        <taxon>Coleoptera</taxon>
        <taxon>Polyphaga</taxon>
        <taxon>Staphyliniformia</taxon>
        <taxon>Silphidae</taxon>
        <taxon>Nicrophorinae</taxon>
        <taxon>Nicrophorus</taxon>
    </lineage>
</organism>
<dbReference type="PROSITE" id="PS50097">
    <property type="entry name" value="BTB"/>
    <property type="match status" value="1"/>
</dbReference>
<sequence length="471" mass="53454">VKQDVAGLVDVHFGGLYANYGCTRKTLVRQARDLLVCEFYGSLDRFEQEFCLPASRLLQQIKKYSLILDPNRVPNRLRGRSRPKRETLDPIVGAVEEELEVPQASEIVFRKKWRIKKFHKTIAKRDSIDSPVFHCSVNGVTTSWNISIRFWKGPNGKKVLNPLVVCLNLTGCETEEMSQARVRFQFGVWDANIRHWECCPIANVVLNLENTQELLSVGYKSLGILDRHIDNDNDVSILVKIQIIQTEEERHNLSQDLARIMNKTGDEYVDTLVECGVDPEDILRSDDSLNSENSRETNLKVNSLIIKARSPMLAVMLMSQNDNDQFKYKLDLKEINYSLVKELFRYMYTDKVDGIDALCGKLLSLSVKFCIPGLQTLCERALLETITPNNVANILLLADQCKCESLRKAALHYCEDSDTIKDNAVIGKTLAWRVMEMVNPELFLEACESINSSSSNLDSPSTPGSYSDFDV</sequence>
<feature type="non-terminal residue" evidence="4">
    <location>
        <position position="1"/>
    </location>
</feature>
<evidence type="ECO:0000256" key="1">
    <source>
        <dbReference type="SAM" id="MobiDB-lite"/>
    </source>
</evidence>
<name>A0ABM1M0F0_NICVS</name>
<evidence type="ECO:0000313" key="4">
    <source>
        <dbReference type="RefSeq" id="XP_017768050.1"/>
    </source>
</evidence>
<feature type="region of interest" description="Disordered" evidence="1">
    <location>
        <begin position="452"/>
        <end position="471"/>
    </location>
</feature>
<evidence type="ECO:0000259" key="2">
    <source>
        <dbReference type="PROSITE" id="PS50097"/>
    </source>
</evidence>
<reference evidence="4" key="1">
    <citation type="submission" date="2025-08" db="UniProtKB">
        <authorList>
            <consortium name="RefSeq"/>
        </authorList>
    </citation>
    <scope>IDENTIFICATION</scope>
    <source>
        <tissue evidence="4">Whole Larva</tissue>
    </source>
</reference>
<dbReference type="Gene3D" id="1.25.40.420">
    <property type="match status" value="1"/>
</dbReference>
<dbReference type="SUPFAM" id="SSF54695">
    <property type="entry name" value="POZ domain"/>
    <property type="match status" value="1"/>
</dbReference>
<dbReference type="Gene3D" id="3.30.710.10">
    <property type="entry name" value="Potassium Channel Kv1.1, Chain A"/>
    <property type="match status" value="1"/>
</dbReference>
<dbReference type="RefSeq" id="XP_017768050.1">
    <property type="nucleotide sequence ID" value="XM_017912561.1"/>
</dbReference>
<protein>
    <submittedName>
        <fullName evidence="4">Uncharacterized protein LOC108556436</fullName>
    </submittedName>
</protein>
<keyword evidence="3" id="KW-1185">Reference proteome</keyword>
<dbReference type="Proteomes" id="UP000695000">
    <property type="component" value="Unplaced"/>
</dbReference>
<dbReference type="SMART" id="SM00225">
    <property type="entry name" value="BTB"/>
    <property type="match status" value="1"/>
</dbReference>